<feature type="region of interest" description="Disordered" evidence="1">
    <location>
        <begin position="600"/>
        <end position="638"/>
    </location>
</feature>
<feature type="region of interest" description="Disordered" evidence="1">
    <location>
        <begin position="532"/>
        <end position="560"/>
    </location>
</feature>
<dbReference type="AlphaFoldDB" id="A0A9P1KJL3"/>
<evidence type="ECO:0000256" key="1">
    <source>
        <dbReference type="SAM" id="MobiDB-lite"/>
    </source>
</evidence>
<feature type="region of interest" description="Disordered" evidence="1">
    <location>
        <begin position="143"/>
        <end position="183"/>
    </location>
</feature>
<feature type="compositionally biased region" description="Low complexity" evidence="1">
    <location>
        <begin position="408"/>
        <end position="419"/>
    </location>
</feature>
<organism evidence="2 3">
    <name type="scientific">Limnospira indica PCC 8005</name>
    <dbReference type="NCBI Taxonomy" id="376219"/>
    <lineage>
        <taxon>Bacteria</taxon>
        <taxon>Bacillati</taxon>
        <taxon>Cyanobacteriota</taxon>
        <taxon>Cyanophyceae</taxon>
        <taxon>Oscillatoriophycideae</taxon>
        <taxon>Oscillatoriales</taxon>
        <taxon>Sirenicapillariaceae</taxon>
        <taxon>Limnospira</taxon>
    </lineage>
</organism>
<feature type="compositionally biased region" description="Polar residues" evidence="1">
    <location>
        <begin position="627"/>
        <end position="636"/>
    </location>
</feature>
<evidence type="ECO:0000313" key="3">
    <source>
        <dbReference type="Proteomes" id="UP000032946"/>
    </source>
</evidence>
<name>A0A9P1KJL3_9CYAN</name>
<evidence type="ECO:0000313" key="2">
    <source>
        <dbReference type="EMBL" id="CDM98423.1"/>
    </source>
</evidence>
<dbReference type="EMBL" id="FO818640">
    <property type="protein sequence ID" value="CDM98423.1"/>
    <property type="molecule type" value="Genomic_DNA"/>
</dbReference>
<feature type="compositionally biased region" description="Low complexity" evidence="1">
    <location>
        <begin position="485"/>
        <end position="503"/>
    </location>
</feature>
<feature type="compositionally biased region" description="Polar residues" evidence="1">
    <location>
        <begin position="143"/>
        <end position="170"/>
    </location>
</feature>
<proteinExistence type="predicted"/>
<keyword evidence="3" id="KW-1185">Reference proteome</keyword>
<protein>
    <submittedName>
        <fullName evidence="2">Uncharacterized protein</fullName>
    </submittedName>
</protein>
<feature type="region of interest" description="Disordered" evidence="1">
    <location>
        <begin position="392"/>
        <end position="505"/>
    </location>
</feature>
<dbReference type="Proteomes" id="UP000032946">
    <property type="component" value="Chromosome"/>
</dbReference>
<sequence>MLAEVLIMDNLEFLLQREGDNTWLPLESPDVQVLEGRYRIVCRGSHQDQEIEIRIVYDAIDEDPPVRRIKTLKSYMNSEGLMVVIPYTSLKPGIWEFSCSPDLRAGLLGNTWRATMKLQVLANTDIDSEIDSEEILEDGSAIQDSLPQQTDLESVTPTTPSEKTSDSNLTDLYPGEPQPEANQETAIAQELSSSVAINETADLTAEDISIELILERHSYVVEFGSAVLLSGQIRIKSDPDSDPYMEAITSMVVSNPQLQICLRSPQASEILYDVRQPVPQSVLPVPFSAAIYVPFECKTRLVLGEVVFYSDQHPPVRNSFNITMLVEQFLDPLPEELEIDAQPNEPLVENSFIPLPAAEPAPLAVVNKETQSQPVNAQGKPQTALELPSFGNFISADPTAQTEPHPWSNILNIPSSPNSEAIALPFVNPKPPASPTLPLATSTSEGSVAKTPEEGAGQTDPNEDSNTDLLNTDPPETPIDSSPEPTDATHTNTSTATSPAAKKALPHLNLEERFLSRLSSLAKDRDLSHWMKQASSSASDDTAVSSPAEPLVPDENQTPPPNYEFSPLVTELEAEEIVVDYESLEPPVVFPQTRADSAVFPQGKGLTTEPPSSRPFSGMGRPYSTLRGGSSTTTPSVIPEDQEIPVPILDILTVNPTAGKSLKVRVQIPDNLPRIYVKIWIYDRQSRNIVDGPRWITEFSPNGFDQIEATVDLDIIYGTLEIQVEAIAVEMLSSRESHKAIVGRTVSPTSAPTLPMDESSS</sequence>
<feature type="compositionally biased region" description="Low complexity" evidence="1">
    <location>
        <begin position="534"/>
        <end position="548"/>
    </location>
</feature>
<gene>
    <name evidence="2" type="ORF">ARTHRO_61024</name>
</gene>
<reference evidence="2 3" key="1">
    <citation type="submission" date="2014-02" db="EMBL/GenBank/DDBJ databases">
        <authorList>
            <person name="Genoscope - CEA"/>
        </authorList>
    </citation>
    <scope>NUCLEOTIDE SEQUENCE [LARGE SCALE GENOMIC DNA]</scope>
    <source>
        <strain evidence="2 3">PCC 8005</strain>
    </source>
</reference>
<accession>A0A9P1KJL3</accession>